<dbReference type="RefSeq" id="WP_191190256.1">
    <property type="nucleotide sequence ID" value="NZ_JACWMY010000009.1"/>
</dbReference>
<reference evidence="2 3" key="1">
    <citation type="submission" date="2020-09" db="EMBL/GenBank/DDBJ databases">
        <title>Novel species of Mucilaginibacter isolated from a glacier on the Tibetan Plateau.</title>
        <authorList>
            <person name="Liu Q."/>
            <person name="Xin Y.-H."/>
        </authorList>
    </citation>
    <scope>NUCLEOTIDE SEQUENCE [LARGE SCALE GENOMIC DNA]</scope>
    <source>
        <strain evidence="2 3">ZT4R22</strain>
    </source>
</reference>
<proteinExistence type="predicted"/>
<gene>
    <name evidence="2" type="ORF">IDJ77_17380</name>
</gene>
<feature type="transmembrane region" description="Helical" evidence="1">
    <location>
        <begin position="89"/>
        <end position="110"/>
    </location>
</feature>
<keyword evidence="1" id="KW-0812">Transmembrane</keyword>
<dbReference type="EMBL" id="JACWMY010000009">
    <property type="protein sequence ID" value="MBD1365591.1"/>
    <property type="molecule type" value="Genomic_DNA"/>
</dbReference>
<protein>
    <submittedName>
        <fullName evidence="2">DUF2752 domain-containing protein</fullName>
    </submittedName>
</protein>
<sequence length="112" mass="12458">MQLSLFVPCSLAFTNWLQGHLLPCPFKYFTGIDCPGCGFQRSVVALMQGQLNTSLALYPATIPLLLAIVYTFADNFFKLDTPQKVIKKTSYITVAGIMLISYTIKMAHLYGL</sequence>
<keyword evidence="1" id="KW-1133">Transmembrane helix</keyword>
<accession>A0ABR7WTE9</accession>
<feature type="transmembrane region" description="Helical" evidence="1">
    <location>
        <begin position="56"/>
        <end position="77"/>
    </location>
</feature>
<evidence type="ECO:0000313" key="3">
    <source>
        <dbReference type="Proteomes" id="UP000606600"/>
    </source>
</evidence>
<keyword evidence="3" id="KW-1185">Reference proteome</keyword>
<dbReference type="Pfam" id="PF10825">
    <property type="entry name" value="DUF2752"/>
    <property type="match status" value="1"/>
</dbReference>
<evidence type="ECO:0000313" key="2">
    <source>
        <dbReference type="EMBL" id="MBD1365591.1"/>
    </source>
</evidence>
<name>A0ABR7WTE9_9SPHI</name>
<keyword evidence="1" id="KW-0472">Membrane</keyword>
<comment type="caution">
    <text evidence="2">The sequence shown here is derived from an EMBL/GenBank/DDBJ whole genome shotgun (WGS) entry which is preliminary data.</text>
</comment>
<organism evidence="2 3">
    <name type="scientific">Mucilaginibacter pankratovii</name>
    <dbReference type="NCBI Taxonomy" id="2772110"/>
    <lineage>
        <taxon>Bacteria</taxon>
        <taxon>Pseudomonadati</taxon>
        <taxon>Bacteroidota</taxon>
        <taxon>Sphingobacteriia</taxon>
        <taxon>Sphingobacteriales</taxon>
        <taxon>Sphingobacteriaceae</taxon>
        <taxon>Mucilaginibacter</taxon>
    </lineage>
</organism>
<dbReference type="Proteomes" id="UP000606600">
    <property type="component" value="Unassembled WGS sequence"/>
</dbReference>
<dbReference type="InterPro" id="IPR021215">
    <property type="entry name" value="DUF2752"/>
</dbReference>
<evidence type="ECO:0000256" key="1">
    <source>
        <dbReference type="SAM" id="Phobius"/>
    </source>
</evidence>